<feature type="transmembrane region" description="Helical" evidence="1">
    <location>
        <begin position="217"/>
        <end position="240"/>
    </location>
</feature>
<comment type="caution">
    <text evidence="2">The sequence shown here is derived from an EMBL/GenBank/DDBJ whole genome shotgun (WGS) entry which is preliminary data.</text>
</comment>
<keyword evidence="1" id="KW-1133">Transmembrane helix</keyword>
<feature type="transmembrane region" description="Helical" evidence="1">
    <location>
        <begin position="174"/>
        <end position="196"/>
    </location>
</feature>
<reference evidence="2" key="1">
    <citation type="submission" date="2015-08" db="EMBL/GenBank/DDBJ databases">
        <title>Candidatus Bacteriodes Periocalifornicus.</title>
        <authorList>
            <person name="McLean J.S."/>
            <person name="Kelley S."/>
        </authorList>
    </citation>
    <scope>NUCLEOTIDE SEQUENCE [LARGE SCALE GENOMIC DNA]</scope>
    <source>
        <strain evidence="2">12B</strain>
    </source>
</reference>
<feature type="transmembrane region" description="Helical" evidence="1">
    <location>
        <begin position="69"/>
        <end position="89"/>
    </location>
</feature>
<evidence type="ECO:0000256" key="1">
    <source>
        <dbReference type="SAM" id="Phobius"/>
    </source>
</evidence>
<gene>
    <name evidence="2" type="ORF">AL399_02545</name>
</gene>
<name>A0A0Q4B919_9BACT</name>
<feature type="transmembrane region" description="Helical" evidence="1">
    <location>
        <begin position="327"/>
        <end position="349"/>
    </location>
</feature>
<keyword evidence="1" id="KW-0812">Transmembrane</keyword>
<dbReference type="Pfam" id="PF16980">
    <property type="entry name" value="CitMHS_2"/>
    <property type="match status" value="1"/>
</dbReference>
<dbReference type="InterPro" id="IPR031566">
    <property type="entry name" value="CitMHS_2"/>
</dbReference>
<accession>A0A0Q4B919</accession>
<evidence type="ECO:0000313" key="2">
    <source>
        <dbReference type="EMBL" id="KQM09268.1"/>
    </source>
</evidence>
<dbReference type="AlphaFoldDB" id="A0A0Q4B919"/>
<feature type="transmembrane region" description="Helical" evidence="1">
    <location>
        <begin position="260"/>
        <end position="278"/>
    </location>
</feature>
<organism evidence="2 3">
    <name type="scientific">Candidatus [Bacteroides] periocalifornicus</name>
    <dbReference type="NCBI Taxonomy" id="1702214"/>
    <lineage>
        <taxon>Bacteria</taxon>
        <taxon>Pseudomonadati</taxon>
        <taxon>Bacteroidota</taxon>
    </lineage>
</organism>
<evidence type="ECO:0000313" key="3">
    <source>
        <dbReference type="Proteomes" id="UP000054172"/>
    </source>
</evidence>
<feature type="transmembrane region" description="Helical" evidence="1">
    <location>
        <begin position="7"/>
        <end position="26"/>
    </location>
</feature>
<dbReference type="PATRIC" id="fig|1702214.3.peg.699"/>
<feature type="transmembrane region" description="Helical" evidence="1">
    <location>
        <begin position="290"/>
        <end position="315"/>
    </location>
</feature>
<keyword evidence="1" id="KW-0472">Membrane</keyword>
<keyword evidence="3" id="KW-1185">Reference proteome</keyword>
<dbReference type="EMBL" id="LIIK01000008">
    <property type="protein sequence ID" value="KQM09268.1"/>
    <property type="molecule type" value="Genomic_DNA"/>
</dbReference>
<sequence length="434" mass="48011">MDIPISGWLLLPFVLMLLTIAVAPLVAEHWWESNRNKLIVSLVLGVPTAIILCRMGLSHNLEHQLVFDYIPFIVLLLGLFTTTGGIKLSGDIRATPAVNTLFLAIGAVLASFMGTTGASMLLIRPVLATNRQRRFTVHTVLFFIAIVSNAGGILTPLGDPPLFLLYLRGAPFTWFFHLIPEWLTVNVLLLAIYYIFDSVQYRKESKVNLQKDVAEKQPLRLTGCINFVWLLGVILAVAFMNEQYFPFMKDPVTGVNTYWMFLREGMILLMVVASLLTTKKSVREANQFTWGPVVEVAFLFVGIFTTMVPALLYLQQHAQALGLTKPIHFFFATGALSGFLDNAPTALAFHSLAMGLPTNVPEIAGITVPLLKAISLGAVLFGSMTYIGNGPNFMVKAIAESSGIKMPDFFKYMYKFSLIILLPIFALVAVIFLL</sequence>
<protein>
    <submittedName>
        <fullName evidence="2">Sodium:proton antiporter</fullName>
    </submittedName>
</protein>
<feature type="transmembrane region" description="Helical" evidence="1">
    <location>
        <begin position="38"/>
        <end position="57"/>
    </location>
</feature>
<feature type="transmembrane region" description="Helical" evidence="1">
    <location>
        <begin position="412"/>
        <end position="433"/>
    </location>
</feature>
<dbReference type="Proteomes" id="UP000054172">
    <property type="component" value="Unassembled WGS sequence"/>
</dbReference>
<feature type="transmembrane region" description="Helical" evidence="1">
    <location>
        <begin position="135"/>
        <end position="154"/>
    </location>
</feature>
<feature type="transmembrane region" description="Helical" evidence="1">
    <location>
        <begin position="370"/>
        <end position="387"/>
    </location>
</feature>
<feature type="transmembrane region" description="Helical" evidence="1">
    <location>
        <begin position="101"/>
        <end position="123"/>
    </location>
</feature>
<proteinExistence type="predicted"/>